<dbReference type="RefSeq" id="WP_118271347.1">
    <property type="nucleotide sequence ID" value="NZ_QSJI01000001.1"/>
</dbReference>
<feature type="transmembrane region" description="Helical" evidence="1">
    <location>
        <begin position="71"/>
        <end position="97"/>
    </location>
</feature>
<sequence>MIGEMACARCGRRVPVRFGVMPRRCACGAEFEWAPFGGAGRVAAFLMALALLMSPLLILMWAARPFLQDSIALYVVALAAVLYWLRVCETLLVHLGLLRMEGVDVT</sequence>
<keyword evidence="1" id="KW-0472">Membrane</keyword>
<reference evidence="2 3" key="1">
    <citation type="submission" date="2018-08" db="EMBL/GenBank/DDBJ databases">
        <title>A genome reference for cultivated species of the human gut microbiota.</title>
        <authorList>
            <person name="Zou Y."/>
            <person name="Xue W."/>
            <person name="Luo G."/>
        </authorList>
    </citation>
    <scope>NUCLEOTIDE SEQUENCE [LARGE SCALE GENOMIC DNA]</scope>
    <source>
        <strain evidence="2 3">AM30-5LB</strain>
    </source>
</reference>
<protein>
    <recommendedName>
        <fullName evidence="4">DUF983 domain-containing protein</fullName>
    </recommendedName>
</protein>
<keyword evidence="1" id="KW-1133">Transmembrane helix</keyword>
<accession>A0A414G033</accession>
<organism evidence="2 3">
    <name type="scientific">Collinsella intestinalis</name>
    <dbReference type="NCBI Taxonomy" id="147207"/>
    <lineage>
        <taxon>Bacteria</taxon>
        <taxon>Bacillati</taxon>
        <taxon>Actinomycetota</taxon>
        <taxon>Coriobacteriia</taxon>
        <taxon>Coriobacteriales</taxon>
        <taxon>Coriobacteriaceae</taxon>
        <taxon>Collinsella</taxon>
    </lineage>
</organism>
<proteinExistence type="predicted"/>
<keyword evidence="1" id="KW-0812">Transmembrane</keyword>
<name>A0A414G033_9ACTN</name>
<evidence type="ECO:0008006" key="4">
    <source>
        <dbReference type="Google" id="ProtNLM"/>
    </source>
</evidence>
<comment type="caution">
    <text evidence="2">The sequence shown here is derived from an EMBL/GenBank/DDBJ whole genome shotgun (WGS) entry which is preliminary data.</text>
</comment>
<evidence type="ECO:0000313" key="2">
    <source>
        <dbReference type="EMBL" id="RHD57578.1"/>
    </source>
</evidence>
<dbReference type="AlphaFoldDB" id="A0A414G033"/>
<gene>
    <name evidence="2" type="ORF">DW787_01700</name>
</gene>
<dbReference type="EMBL" id="QSJI01000001">
    <property type="protein sequence ID" value="RHD57578.1"/>
    <property type="molecule type" value="Genomic_DNA"/>
</dbReference>
<evidence type="ECO:0000313" key="3">
    <source>
        <dbReference type="Proteomes" id="UP000286050"/>
    </source>
</evidence>
<evidence type="ECO:0000256" key="1">
    <source>
        <dbReference type="SAM" id="Phobius"/>
    </source>
</evidence>
<feature type="transmembrane region" description="Helical" evidence="1">
    <location>
        <begin position="42"/>
        <end position="62"/>
    </location>
</feature>
<dbReference type="Proteomes" id="UP000286050">
    <property type="component" value="Unassembled WGS sequence"/>
</dbReference>